<dbReference type="SMART" id="SM00388">
    <property type="entry name" value="HisKA"/>
    <property type="match status" value="1"/>
</dbReference>
<dbReference type="Gene3D" id="3.40.50.2300">
    <property type="match status" value="1"/>
</dbReference>
<evidence type="ECO:0000256" key="13">
    <source>
        <dbReference type="SAM" id="Phobius"/>
    </source>
</evidence>
<keyword evidence="8" id="KW-0902">Two-component regulatory system</keyword>
<evidence type="ECO:0000256" key="5">
    <source>
        <dbReference type="ARBA" id="ARBA00022741"/>
    </source>
</evidence>
<evidence type="ECO:0000259" key="15">
    <source>
        <dbReference type="PROSITE" id="PS50109"/>
    </source>
</evidence>
<dbReference type="SUPFAM" id="SSF55874">
    <property type="entry name" value="ATPase domain of HSP90 chaperone/DNA topoisomerase II/histidine kinase"/>
    <property type="match status" value="1"/>
</dbReference>
<dbReference type="PROSITE" id="PS51257">
    <property type="entry name" value="PROKAR_LIPOPROTEIN"/>
    <property type="match status" value="1"/>
</dbReference>
<feature type="transmembrane region" description="Helical" evidence="13">
    <location>
        <begin position="378"/>
        <end position="399"/>
    </location>
</feature>
<dbReference type="InterPro" id="IPR003661">
    <property type="entry name" value="HisK_dim/P_dom"/>
</dbReference>
<dbReference type="GO" id="GO:0000155">
    <property type="term" value="F:phosphorelay sensor kinase activity"/>
    <property type="evidence" value="ECO:0007669"/>
    <property type="project" value="InterPro"/>
</dbReference>
<feature type="domain" description="HTH araC/xylS-type" evidence="14">
    <location>
        <begin position="825"/>
        <end position="924"/>
    </location>
</feature>
<dbReference type="Pfam" id="PF12833">
    <property type="entry name" value="HTH_18"/>
    <property type="match status" value="1"/>
</dbReference>
<feature type="domain" description="Histidine kinase" evidence="15">
    <location>
        <begin position="425"/>
        <end position="642"/>
    </location>
</feature>
<dbReference type="SMART" id="SM00387">
    <property type="entry name" value="HATPase_c"/>
    <property type="match status" value="1"/>
</dbReference>
<dbReference type="Pfam" id="PF02518">
    <property type="entry name" value="HATPase_c"/>
    <property type="match status" value="1"/>
</dbReference>
<evidence type="ECO:0000256" key="4">
    <source>
        <dbReference type="ARBA" id="ARBA00022679"/>
    </source>
</evidence>
<comment type="catalytic activity">
    <reaction evidence="1">
        <text>ATP + protein L-histidine = ADP + protein N-phospho-L-histidine.</text>
        <dbReference type="EC" id="2.7.13.3"/>
    </reaction>
</comment>
<reference evidence="17 18" key="1">
    <citation type="submission" date="2020-08" db="EMBL/GenBank/DDBJ databases">
        <title>Genomic Encyclopedia of Type Strains, Phase IV (KMG-IV): sequencing the most valuable type-strain genomes for metagenomic binning, comparative biology and taxonomic classification.</title>
        <authorList>
            <person name="Goeker M."/>
        </authorList>
    </citation>
    <scope>NUCLEOTIDE SEQUENCE [LARGE SCALE GENOMIC DNA]</scope>
    <source>
        <strain evidence="17 18">DSM 105137</strain>
    </source>
</reference>
<dbReference type="AlphaFoldDB" id="A0A840E843"/>
<keyword evidence="13" id="KW-0472">Membrane</keyword>
<name>A0A840E843_9BACT</name>
<dbReference type="InterPro" id="IPR016084">
    <property type="entry name" value="Haem_Oase-like_multi-hlx"/>
</dbReference>
<evidence type="ECO:0000256" key="11">
    <source>
        <dbReference type="ARBA" id="ARBA00023163"/>
    </source>
</evidence>
<dbReference type="InterPro" id="IPR004358">
    <property type="entry name" value="Sig_transdc_His_kin-like_C"/>
</dbReference>
<keyword evidence="10" id="KW-0238">DNA-binding</keyword>
<dbReference type="PRINTS" id="PR00344">
    <property type="entry name" value="BCTRLSENSOR"/>
</dbReference>
<evidence type="ECO:0000313" key="17">
    <source>
        <dbReference type="EMBL" id="MBB4077959.1"/>
    </source>
</evidence>
<dbReference type="RefSeq" id="WP_183494194.1">
    <property type="nucleotide sequence ID" value="NZ_JACIFF010000001.1"/>
</dbReference>
<feature type="transmembrane region" description="Helical" evidence="13">
    <location>
        <begin position="260"/>
        <end position="280"/>
    </location>
</feature>
<sequence length="937" mass="103414">MAFPRVNIILWILLLLGCSGAVLAGPSRDSTVLAVLPRDTDSKSVLIQGKMLIDTAGWKTIHDVLALPDSARQWHVTDGKRIDLRDYYTWVKFRLKNDGPTPKNVLLRLHHDADSIGLYRVVGEAITESKQWTRGDWSHRPYVTFAPNVFSVGLGGGEEIDLYVRLFEAYGWPADDVASARLIPERAAVNAHIRSVAWHSIYIGLMLAIAALGVVTYGLFRERAFLWFAMLTVCFAFYFADENQVTSLIGIGSPTGNGFGLIQYTISGLIISLTFFLIAFTDLRNFWPRYTNFLLVIVAAAVAAQFLFDVSRLHIATSVLIANGMTLVWIVFTAAPVFLLARRGSHPAGRLLMGTAMLLVPAVIYVGQLLIYGKYSPWAQIIFEIGTLGFSTLLFFGLYSKVNDIRIRAQTLTEQSQLKSRFFANISHEFRTPLTLIMGPLEQLLKQFSAPSPEHKLLKLALRNAQRQLRLVNRILELSRLEATEDNVDVEVIDLCKLVRQTTNSFSHLAEQQGIDLHFVGKGQQLLMSVDKQKLEDAVNNLLSNALKFTGAGGRVTVTVKEAGGEAIIEVVDTGVGIPKEMVGGVFNRFFQGAASLHTTVEGSGIGLSLVRETVRLHGGKVAVESEYGRGSTFTISLPFTPNQQGVIKVTQSSEGKGRAGEADAEITALASPPDGPRVLLVEDNEELRQLIRFVLADTYRVAEAANGADGIAKAIDWQPDLIITDVMMPVMDGYELCKTLKSTLATSHIPIIVLTARASSTARIDGYETGADDFLTKPFNNRELLVRVNNLIQSRIMLRQRFATAIELKPREVATSPVDSEFLERATTILEQHISDEAFKVPDFARVIGMSSTSLNRKLRGLLGQSTNQFMQMYRLQRAADMLRVGDQTVAEIAIQTGFSSSTYFVKLFKDKFGVTPGSFEKSANRSDGVPGWEEG</sequence>
<feature type="transmembrane region" description="Helical" evidence="13">
    <location>
        <begin position="292"/>
        <end position="308"/>
    </location>
</feature>
<keyword evidence="11" id="KW-0804">Transcription</keyword>
<keyword evidence="4" id="KW-0808">Transferase</keyword>
<dbReference type="CDD" id="cd00082">
    <property type="entry name" value="HisKA"/>
    <property type="match status" value="1"/>
</dbReference>
<protein>
    <recommendedName>
        <fullName evidence="2">histidine kinase</fullName>
        <ecNumber evidence="2">2.7.13.3</ecNumber>
    </recommendedName>
</protein>
<dbReference type="Pfam" id="PF00512">
    <property type="entry name" value="HisKA"/>
    <property type="match status" value="1"/>
</dbReference>
<evidence type="ECO:0000256" key="2">
    <source>
        <dbReference type="ARBA" id="ARBA00012438"/>
    </source>
</evidence>
<evidence type="ECO:0000256" key="6">
    <source>
        <dbReference type="ARBA" id="ARBA00022777"/>
    </source>
</evidence>
<keyword evidence="13" id="KW-0812">Transmembrane</keyword>
<evidence type="ECO:0000256" key="3">
    <source>
        <dbReference type="ARBA" id="ARBA00022553"/>
    </source>
</evidence>
<dbReference type="InterPro" id="IPR018062">
    <property type="entry name" value="HTH_AraC-typ_CS"/>
</dbReference>
<dbReference type="SUPFAM" id="SSF47384">
    <property type="entry name" value="Homodimeric domain of signal transducing histidine kinase"/>
    <property type="match status" value="1"/>
</dbReference>
<dbReference type="InterPro" id="IPR011623">
    <property type="entry name" value="7TMR_DISM_rcpt_extracell_dom1"/>
</dbReference>
<dbReference type="InterPro" id="IPR036097">
    <property type="entry name" value="HisK_dim/P_sf"/>
</dbReference>
<dbReference type="PROSITE" id="PS50109">
    <property type="entry name" value="HIS_KIN"/>
    <property type="match status" value="1"/>
</dbReference>
<proteinExistence type="predicted"/>
<dbReference type="Gene3D" id="1.10.287.130">
    <property type="match status" value="1"/>
</dbReference>
<dbReference type="SUPFAM" id="SSF48613">
    <property type="entry name" value="Heme oxygenase-like"/>
    <property type="match status" value="1"/>
</dbReference>
<feature type="domain" description="Response regulatory" evidence="16">
    <location>
        <begin position="678"/>
        <end position="793"/>
    </location>
</feature>
<evidence type="ECO:0000256" key="9">
    <source>
        <dbReference type="ARBA" id="ARBA00023015"/>
    </source>
</evidence>
<dbReference type="SMART" id="SM00342">
    <property type="entry name" value="HTH_ARAC"/>
    <property type="match status" value="1"/>
</dbReference>
<keyword evidence="3 12" id="KW-0597">Phosphoprotein</keyword>
<dbReference type="Pfam" id="PF07696">
    <property type="entry name" value="7TMR-DISMED2"/>
    <property type="match status" value="1"/>
</dbReference>
<dbReference type="GO" id="GO:0043565">
    <property type="term" value="F:sequence-specific DNA binding"/>
    <property type="evidence" value="ECO:0007669"/>
    <property type="project" value="InterPro"/>
</dbReference>
<organism evidence="17 18">
    <name type="scientific">Neolewinella aquimaris</name>
    <dbReference type="NCBI Taxonomy" id="1835722"/>
    <lineage>
        <taxon>Bacteria</taxon>
        <taxon>Pseudomonadati</taxon>
        <taxon>Bacteroidota</taxon>
        <taxon>Saprospiria</taxon>
        <taxon>Saprospirales</taxon>
        <taxon>Lewinellaceae</taxon>
        <taxon>Neolewinella</taxon>
    </lineage>
</organism>
<evidence type="ECO:0000313" key="18">
    <source>
        <dbReference type="Proteomes" id="UP000576209"/>
    </source>
</evidence>
<evidence type="ECO:0000256" key="7">
    <source>
        <dbReference type="ARBA" id="ARBA00022840"/>
    </source>
</evidence>
<keyword evidence="7" id="KW-0067">ATP-binding</keyword>
<keyword evidence="5" id="KW-0547">Nucleotide-binding</keyword>
<dbReference type="EMBL" id="JACIFF010000001">
    <property type="protein sequence ID" value="MBB4077959.1"/>
    <property type="molecule type" value="Genomic_DNA"/>
</dbReference>
<dbReference type="CDD" id="cd00075">
    <property type="entry name" value="HATPase"/>
    <property type="match status" value="1"/>
</dbReference>
<dbReference type="FunFam" id="3.30.565.10:FF:000037">
    <property type="entry name" value="Hybrid sensor histidine kinase/response regulator"/>
    <property type="match status" value="1"/>
</dbReference>
<keyword evidence="13" id="KW-1133">Transmembrane helix</keyword>
<comment type="caution">
    <text evidence="17">The sequence shown here is derived from an EMBL/GenBank/DDBJ whole genome shotgun (WGS) entry which is preliminary data.</text>
</comment>
<dbReference type="InterPro" id="IPR009057">
    <property type="entry name" value="Homeodomain-like_sf"/>
</dbReference>
<dbReference type="PROSITE" id="PS50110">
    <property type="entry name" value="RESPONSE_REGULATORY"/>
    <property type="match status" value="1"/>
</dbReference>
<keyword evidence="6 17" id="KW-0418">Kinase</keyword>
<feature type="transmembrane region" description="Helical" evidence="13">
    <location>
        <begin position="314"/>
        <end position="339"/>
    </location>
</feature>
<evidence type="ECO:0000259" key="16">
    <source>
        <dbReference type="PROSITE" id="PS50110"/>
    </source>
</evidence>
<dbReference type="EC" id="2.7.13.3" evidence="2"/>
<dbReference type="GO" id="GO:0003700">
    <property type="term" value="F:DNA-binding transcription factor activity"/>
    <property type="evidence" value="ECO:0007669"/>
    <property type="project" value="InterPro"/>
</dbReference>
<evidence type="ECO:0000259" key="14">
    <source>
        <dbReference type="PROSITE" id="PS01124"/>
    </source>
</evidence>
<dbReference type="Gene3D" id="2.60.40.2380">
    <property type="match status" value="1"/>
</dbReference>
<evidence type="ECO:0000256" key="10">
    <source>
        <dbReference type="ARBA" id="ARBA00023125"/>
    </source>
</evidence>
<evidence type="ECO:0000256" key="1">
    <source>
        <dbReference type="ARBA" id="ARBA00000085"/>
    </source>
</evidence>
<dbReference type="InterPro" id="IPR018060">
    <property type="entry name" value="HTH_AraC"/>
</dbReference>
<dbReference type="SMART" id="SM00448">
    <property type="entry name" value="REC"/>
    <property type="match status" value="1"/>
</dbReference>
<evidence type="ECO:0000256" key="12">
    <source>
        <dbReference type="PROSITE-ProRule" id="PRU00169"/>
    </source>
</evidence>
<dbReference type="Pfam" id="PF07695">
    <property type="entry name" value="7TMR-DISM_7TM"/>
    <property type="match status" value="1"/>
</dbReference>
<evidence type="ECO:0000256" key="8">
    <source>
        <dbReference type="ARBA" id="ARBA00023012"/>
    </source>
</evidence>
<dbReference type="InterPro" id="IPR011622">
    <property type="entry name" value="7TMR_DISM_rcpt_extracell_dom2"/>
</dbReference>
<dbReference type="SUPFAM" id="SSF46689">
    <property type="entry name" value="Homeodomain-like"/>
    <property type="match status" value="1"/>
</dbReference>
<keyword evidence="9" id="KW-0805">Transcription regulation</keyword>
<feature type="transmembrane region" description="Helical" evidence="13">
    <location>
        <begin position="351"/>
        <end position="372"/>
    </location>
</feature>
<keyword evidence="18" id="KW-1185">Reference proteome</keyword>
<accession>A0A840E843</accession>
<dbReference type="InterPro" id="IPR003594">
    <property type="entry name" value="HATPase_dom"/>
</dbReference>
<dbReference type="PROSITE" id="PS00041">
    <property type="entry name" value="HTH_ARAC_FAMILY_1"/>
    <property type="match status" value="1"/>
</dbReference>
<dbReference type="CDD" id="cd17574">
    <property type="entry name" value="REC_OmpR"/>
    <property type="match status" value="1"/>
</dbReference>
<dbReference type="InterPro" id="IPR005467">
    <property type="entry name" value="His_kinase_dom"/>
</dbReference>
<feature type="transmembrane region" description="Helical" evidence="13">
    <location>
        <begin position="224"/>
        <end position="240"/>
    </location>
</feature>
<gene>
    <name evidence="17" type="ORF">GGR28_000560</name>
</gene>
<feature type="modified residue" description="4-aspartylphosphate" evidence="12">
    <location>
        <position position="726"/>
    </location>
</feature>
<dbReference type="InterPro" id="IPR011006">
    <property type="entry name" value="CheY-like_superfamily"/>
</dbReference>
<dbReference type="GO" id="GO:0005524">
    <property type="term" value="F:ATP binding"/>
    <property type="evidence" value="ECO:0007669"/>
    <property type="project" value="UniProtKB-KW"/>
</dbReference>
<dbReference type="InterPro" id="IPR036890">
    <property type="entry name" value="HATPase_C_sf"/>
</dbReference>
<dbReference type="Proteomes" id="UP000576209">
    <property type="component" value="Unassembled WGS sequence"/>
</dbReference>
<dbReference type="PANTHER" id="PTHR43547:SF2">
    <property type="entry name" value="HYBRID SIGNAL TRANSDUCTION HISTIDINE KINASE C"/>
    <property type="match status" value="1"/>
</dbReference>
<dbReference type="PROSITE" id="PS01124">
    <property type="entry name" value="HTH_ARAC_FAMILY_2"/>
    <property type="match status" value="1"/>
</dbReference>
<dbReference type="PANTHER" id="PTHR43547">
    <property type="entry name" value="TWO-COMPONENT HISTIDINE KINASE"/>
    <property type="match status" value="1"/>
</dbReference>
<dbReference type="Gene3D" id="3.30.565.10">
    <property type="entry name" value="Histidine kinase-like ATPase, C-terminal domain"/>
    <property type="match status" value="1"/>
</dbReference>
<feature type="transmembrane region" description="Helical" evidence="13">
    <location>
        <begin position="196"/>
        <end position="217"/>
    </location>
</feature>
<dbReference type="SUPFAM" id="SSF52172">
    <property type="entry name" value="CheY-like"/>
    <property type="match status" value="1"/>
</dbReference>
<dbReference type="InterPro" id="IPR001789">
    <property type="entry name" value="Sig_transdc_resp-reg_receiver"/>
</dbReference>
<dbReference type="Pfam" id="PF00072">
    <property type="entry name" value="Response_reg"/>
    <property type="match status" value="1"/>
</dbReference>
<dbReference type="Gene3D" id="1.10.10.60">
    <property type="entry name" value="Homeodomain-like"/>
    <property type="match status" value="1"/>
</dbReference>